<dbReference type="HOGENOM" id="CLU_1133318_0_0_1"/>
<keyword evidence="2" id="KW-0812">Transmembrane</keyword>
<keyword evidence="2" id="KW-0472">Membrane</keyword>
<proteinExistence type="predicted"/>
<keyword evidence="2" id="KW-1133">Transmembrane helix</keyword>
<dbReference type="AlphaFoldDB" id="F2TAM2"/>
<accession>F2TAM2</accession>
<name>F2TAM2_AJEDA</name>
<evidence type="ECO:0000256" key="2">
    <source>
        <dbReference type="SAM" id="Phobius"/>
    </source>
</evidence>
<sequence length="245" mass="26446">MQESIHTEHPEVRSQPPSRRRRAALPKCALPTLADGPAFNKAARVPEAAMTAARQIGREEDISGHGFVHGDKYMTCTLSSSAQRVETTINCCPSSFECADDADRLCKRYLNTPVSLPFPPNEAITTRTARIVYATPIQIRFQMTDSSVVPIPTESLKLPHARKPSSKGAKAGIAVGVVARVVLGIVAAGCWSKRVKMRTRLTTAAAAVPFYGGNDASVPLQGQVYPPAINEQATVPPTYHDATRK</sequence>
<feature type="region of interest" description="Disordered" evidence="1">
    <location>
        <begin position="1"/>
        <end position="23"/>
    </location>
</feature>
<dbReference type="EMBL" id="GG749419">
    <property type="protein sequence ID" value="EGE80285.2"/>
    <property type="molecule type" value="Genomic_DNA"/>
</dbReference>
<protein>
    <submittedName>
        <fullName evidence="3">Uncharacterized protein</fullName>
    </submittedName>
</protein>
<feature type="transmembrane region" description="Helical" evidence="2">
    <location>
        <begin position="171"/>
        <end position="191"/>
    </location>
</feature>
<gene>
    <name evidence="3" type="ORF">BDDG_03226</name>
</gene>
<dbReference type="OrthoDB" id="4187851at2759"/>
<evidence type="ECO:0000256" key="1">
    <source>
        <dbReference type="SAM" id="MobiDB-lite"/>
    </source>
</evidence>
<organism evidence="3">
    <name type="scientific">Ajellomyces dermatitidis (strain ATCC 18188 / CBS 674.68)</name>
    <name type="common">Blastomyces dermatitidis</name>
    <dbReference type="NCBI Taxonomy" id="653446"/>
    <lineage>
        <taxon>Eukaryota</taxon>
        <taxon>Fungi</taxon>
        <taxon>Dikarya</taxon>
        <taxon>Ascomycota</taxon>
        <taxon>Pezizomycotina</taxon>
        <taxon>Eurotiomycetes</taxon>
        <taxon>Eurotiomycetidae</taxon>
        <taxon>Onygenales</taxon>
        <taxon>Ajellomycetaceae</taxon>
        <taxon>Blastomyces</taxon>
    </lineage>
</organism>
<reference evidence="3" key="1">
    <citation type="submission" date="2010-03" db="EMBL/GenBank/DDBJ databases">
        <title>Annotation of Blastomyces dermatitidis strain ATCC 18188.</title>
        <authorList>
            <consortium name="The Broad Institute Genome Sequencing Platform"/>
            <consortium name="Broad Institute Genome Sequencing Center for Infectious Disease."/>
            <person name="Cuomo C."/>
            <person name="Klein B."/>
            <person name="Sullivan T."/>
            <person name="Heitman J."/>
            <person name="Young S."/>
            <person name="Zeng Q."/>
            <person name="Gargeya S."/>
            <person name="Alvarado L."/>
            <person name="Berlin A.M."/>
            <person name="Chapman S.B."/>
            <person name="Chen Z."/>
            <person name="Freedman E."/>
            <person name="Gellesch M."/>
            <person name="Goldberg J."/>
            <person name="Griggs A."/>
            <person name="Gujja S."/>
            <person name="Heilman E."/>
            <person name="Heiman D."/>
            <person name="Howarth C."/>
            <person name="Mehta T."/>
            <person name="Neiman D."/>
            <person name="Pearson M."/>
            <person name="Roberts A."/>
            <person name="Saif S."/>
            <person name="Shea T."/>
            <person name="Shenoy N."/>
            <person name="Sisk P."/>
            <person name="Stolte C."/>
            <person name="Sykes S."/>
            <person name="White J."/>
            <person name="Yandava C."/>
            <person name="Haas B."/>
            <person name="Nusbaum C."/>
            <person name="Birren B."/>
        </authorList>
    </citation>
    <scope>NUCLEOTIDE SEQUENCE [LARGE SCALE GENOMIC DNA]</scope>
    <source>
        <strain evidence="3">ATCC 18188</strain>
    </source>
</reference>
<feature type="compositionally biased region" description="Basic and acidic residues" evidence="1">
    <location>
        <begin position="1"/>
        <end position="12"/>
    </location>
</feature>
<evidence type="ECO:0000313" key="3">
    <source>
        <dbReference type="EMBL" id="EGE80285.2"/>
    </source>
</evidence>
<dbReference type="Proteomes" id="UP000007802">
    <property type="component" value="Unassembled WGS sequence"/>
</dbReference>